<accession>A0ABS2CH93</accession>
<proteinExistence type="predicted"/>
<keyword evidence="1" id="KW-0812">Transmembrane</keyword>
<evidence type="ECO:0000313" key="3">
    <source>
        <dbReference type="Proteomes" id="UP001195660"/>
    </source>
</evidence>
<organism evidence="2 3">
    <name type="scientific">Deefgea chitinilytica</name>
    <dbReference type="NCBI Taxonomy" id="570276"/>
    <lineage>
        <taxon>Bacteria</taxon>
        <taxon>Pseudomonadati</taxon>
        <taxon>Pseudomonadota</taxon>
        <taxon>Betaproteobacteria</taxon>
        <taxon>Neisseriales</taxon>
        <taxon>Chitinibacteraceae</taxon>
        <taxon>Deefgea</taxon>
    </lineage>
</organism>
<keyword evidence="3" id="KW-1185">Reference proteome</keyword>
<dbReference type="EMBL" id="WOFE01000011">
    <property type="protein sequence ID" value="MBM5572813.1"/>
    <property type="molecule type" value="Genomic_DNA"/>
</dbReference>
<name>A0ABS2CH93_9NEIS</name>
<reference evidence="2 3" key="1">
    <citation type="submission" date="2019-11" db="EMBL/GenBank/DDBJ databases">
        <title>Novel Deefgea species.</title>
        <authorList>
            <person name="Han J.-H."/>
        </authorList>
    </citation>
    <scope>NUCLEOTIDE SEQUENCE [LARGE SCALE GENOMIC DNA]</scope>
    <source>
        <strain evidence="2 3">LMG 24817</strain>
    </source>
</reference>
<keyword evidence="1" id="KW-0472">Membrane</keyword>
<dbReference type="Proteomes" id="UP001195660">
    <property type="component" value="Unassembled WGS sequence"/>
</dbReference>
<keyword evidence="1" id="KW-1133">Transmembrane helix</keyword>
<protein>
    <submittedName>
        <fullName evidence="2">Uncharacterized protein</fullName>
    </submittedName>
</protein>
<evidence type="ECO:0000256" key="1">
    <source>
        <dbReference type="SAM" id="Phobius"/>
    </source>
</evidence>
<sequence>MYILLIGYLFVIVMFAAVVGASNWVFGLFFFVVLAVLPTWFIFWLQRRIQQKKHKQVEHKEMP</sequence>
<comment type="caution">
    <text evidence="2">The sequence shown here is derived from an EMBL/GenBank/DDBJ whole genome shotgun (WGS) entry which is preliminary data.</text>
</comment>
<evidence type="ECO:0000313" key="2">
    <source>
        <dbReference type="EMBL" id="MBM5572813.1"/>
    </source>
</evidence>
<gene>
    <name evidence="2" type="ORF">GM173_14675</name>
</gene>
<dbReference type="RefSeq" id="WP_203572141.1">
    <property type="nucleotide sequence ID" value="NZ_WOFE01000011.1"/>
</dbReference>
<feature type="transmembrane region" description="Helical" evidence="1">
    <location>
        <begin position="26"/>
        <end position="45"/>
    </location>
</feature>